<accession>A0A844YYV8</accession>
<evidence type="ECO:0000259" key="1">
    <source>
        <dbReference type="PROSITE" id="PS51340"/>
    </source>
</evidence>
<dbReference type="OrthoDB" id="1550913at2"/>
<dbReference type="PANTHER" id="PTHR36930:SF1">
    <property type="entry name" value="MOSC DOMAIN-CONTAINING PROTEIN"/>
    <property type="match status" value="1"/>
</dbReference>
<sequence length="152" mass="16280">MGGRLAGIARRDRPKGPMHTVDHGQVSLAEGLHGDFRSALASGKGTRKRQLSLIEGNSWRAAQADSGCLADWSEARRNLLVEGLRLPREPGAQIAIGSALVLEVTGECDPCERMDALHEGLRAALTPDWRGGVLARVISEGPIALDDEVRIV</sequence>
<dbReference type="SUPFAM" id="SSF50800">
    <property type="entry name" value="PK beta-barrel domain-like"/>
    <property type="match status" value="1"/>
</dbReference>
<dbReference type="GO" id="GO:0030170">
    <property type="term" value="F:pyridoxal phosphate binding"/>
    <property type="evidence" value="ECO:0007669"/>
    <property type="project" value="InterPro"/>
</dbReference>
<name>A0A844YYV8_9SPHN</name>
<dbReference type="EMBL" id="WTYV01000002">
    <property type="protein sequence ID" value="MXO71644.1"/>
    <property type="molecule type" value="Genomic_DNA"/>
</dbReference>
<evidence type="ECO:0000313" key="2">
    <source>
        <dbReference type="EMBL" id="MXO71644.1"/>
    </source>
</evidence>
<proteinExistence type="predicted"/>
<dbReference type="AlphaFoldDB" id="A0A844YYV8"/>
<gene>
    <name evidence="2" type="ORF">GRI99_08315</name>
</gene>
<feature type="domain" description="MOSC" evidence="1">
    <location>
        <begin position="13"/>
        <end position="152"/>
    </location>
</feature>
<protein>
    <submittedName>
        <fullName evidence="2">MOSC domain-containing protein</fullName>
    </submittedName>
</protein>
<dbReference type="Gene3D" id="2.40.33.20">
    <property type="entry name" value="PK beta-barrel domain-like"/>
    <property type="match status" value="1"/>
</dbReference>
<reference evidence="2 3" key="1">
    <citation type="submission" date="2019-12" db="EMBL/GenBank/DDBJ databases">
        <title>Genomic-based taxomic classification of the family Erythrobacteraceae.</title>
        <authorList>
            <person name="Xu L."/>
        </authorList>
    </citation>
    <scope>NUCLEOTIDE SEQUENCE [LARGE SCALE GENOMIC DNA]</scope>
    <source>
        <strain evidence="2 3">M0322</strain>
    </source>
</reference>
<dbReference type="InterPro" id="IPR011037">
    <property type="entry name" value="Pyrv_Knase-like_insert_dom_sf"/>
</dbReference>
<dbReference type="InterPro" id="IPR052716">
    <property type="entry name" value="MOSC_domain"/>
</dbReference>
<dbReference type="PANTHER" id="PTHR36930">
    <property type="entry name" value="METAL-SULFUR CLUSTER BIOSYNTHESIS PROTEINS YUAD-RELATED"/>
    <property type="match status" value="1"/>
</dbReference>
<dbReference type="InterPro" id="IPR005302">
    <property type="entry name" value="MoCF_Sase_C"/>
</dbReference>
<dbReference type="PROSITE" id="PS51340">
    <property type="entry name" value="MOSC"/>
    <property type="match status" value="1"/>
</dbReference>
<keyword evidence="3" id="KW-1185">Reference proteome</keyword>
<comment type="caution">
    <text evidence="2">The sequence shown here is derived from an EMBL/GenBank/DDBJ whole genome shotgun (WGS) entry which is preliminary data.</text>
</comment>
<dbReference type="GO" id="GO:0003824">
    <property type="term" value="F:catalytic activity"/>
    <property type="evidence" value="ECO:0007669"/>
    <property type="project" value="InterPro"/>
</dbReference>
<organism evidence="2 3">
    <name type="scientific">Alteraurantiacibacter buctensis</name>
    <dbReference type="NCBI Taxonomy" id="1503981"/>
    <lineage>
        <taxon>Bacteria</taxon>
        <taxon>Pseudomonadati</taxon>
        <taxon>Pseudomonadota</taxon>
        <taxon>Alphaproteobacteria</taxon>
        <taxon>Sphingomonadales</taxon>
        <taxon>Erythrobacteraceae</taxon>
        <taxon>Alteraurantiacibacter</taxon>
    </lineage>
</organism>
<dbReference type="Pfam" id="PF03473">
    <property type="entry name" value="MOSC"/>
    <property type="match status" value="1"/>
</dbReference>
<dbReference type="GO" id="GO:0030151">
    <property type="term" value="F:molybdenum ion binding"/>
    <property type="evidence" value="ECO:0007669"/>
    <property type="project" value="InterPro"/>
</dbReference>
<dbReference type="Proteomes" id="UP000466966">
    <property type="component" value="Unassembled WGS sequence"/>
</dbReference>
<evidence type="ECO:0000313" key="3">
    <source>
        <dbReference type="Proteomes" id="UP000466966"/>
    </source>
</evidence>